<proteinExistence type="predicted"/>
<dbReference type="RefSeq" id="WP_317057543.1">
    <property type="nucleotide sequence ID" value="NZ_CP146606.1"/>
</dbReference>
<dbReference type="EMBL" id="CP146606">
    <property type="protein sequence ID" value="WYK17472.1"/>
    <property type="molecule type" value="Genomic_DNA"/>
</dbReference>
<dbReference type="InterPro" id="IPR005135">
    <property type="entry name" value="Endo/exonuclease/phosphatase"/>
</dbReference>
<dbReference type="GO" id="GO:0004519">
    <property type="term" value="F:endonuclease activity"/>
    <property type="evidence" value="ECO:0007669"/>
    <property type="project" value="UniProtKB-KW"/>
</dbReference>
<organism evidence="2 3">
    <name type="scientific">Roseovarius rhodophyticola</name>
    <dbReference type="NCBI Taxonomy" id="3080827"/>
    <lineage>
        <taxon>Bacteria</taxon>
        <taxon>Pseudomonadati</taxon>
        <taxon>Pseudomonadota</taxon>
        <taxon>Alphaproteobacteria</taxon>
        <taxon>Rhodobacterales</taxon>
        <taxon>Roseobacteraceae</taxon>
        <taxon>Roseovarius</taxon>
    </lineage>
</organism>
<protein>
    <submittedName>
        <fullName evidence="2">Endonuclease/exonuclease/phosphatase family protein</fullName>
    </submittedName>
</protein>
<evidence type="ECO:0000313" key="2">
    <source>
        <dbReference type="EMBL" id="WYK17472.1"/>
    </source>
</evidence>
<keyword evidence="2" id="KW-0255">Endonuclease</keyword>
<dbReference type="Proteomes" id="UP001281305">
    <property type="component" value="Chromosome"/>
</dbReference>
<evidence type="ECO:0000313" key="3">
    <source>
        <dbReference type="Proteomes" id="UP001281305"/>
    </source>
</evidence>
<dbReference type="SUPFAM" id="SSF56219">
    <property type="entry name" value="DNase I-like"/>
    <property type="match status" value="1"/>
</dbReference>
<name>A0ABZ2TCN3_9RHOB</name>
<dbReference type="InterPro" id="IPR036691">
    <property type="entry name" value="Endo/exonu/phosph_ase_sf"/>
</dbReference>
<dbReference type="PANTHER" id="PTHR42834">
    <property type="entry name" value="ENDONUCLEASE/EXONUCLEASE/PHOSPHATASE FAMILY PROTEIN (AFU_ORTHOLOGUE AFUA_3G09210)"/>
    <property type="match status" value="1"/>
</dbReference>
<sequence length="406" mass="46081">MTDFTIASFNVKNLIGAEKEYYQFQTYSPEEYAWKKDWLADQLLTLDADIVGFQEIFEEEPLRDVIEETSRRAHALNDASIPDKSKRYHRKAIFRKLAVTPYDDATLAFAPNAADSGEAGRRRPGVAILSRLGFEGRPEILQDLDKPLHIPFNTLRGMEGDKDAGHYTLRRLSRPILKARIPVGGQSVTVFNCHLKSKLGEHIRPDGADFAPEEDLTNYDPVGRALGSLRSALRRMAEAWVLRREIVAELKAGHPVMVLGDFNDGEHAVSTEIITGETPFKNYAWMLRHDAKEYSDRYSEEESAQITEDIQAVRLHSAEKLFVRKSLRDMVYTSAFGGVYESIDQIFMSQHFHPEFTDRVGEMSYFSVFNDHLTDGSHPEAPYNKLASDHGQIMAHVRMRGANNKS</sequence>
<dbReference type="PANTHER" id="PTHR42834:SF1">
    <property type="entry name" value="ENDONUCLEASE_EXONUCLEASE_PHOSPHATASE FAMILY PROTEIN (AFU_ORTHOLOGUE AFUA_3G09210)"/>
    <property type="match status" value="1"/>
</dbReference>
<dbReference type="Pfam" id="PF03372">
    <property type="entry name" value="Exo_endo_phos"/>
    <property type="match status" value="1"/>
</dbReference>
<keyword evidence="3" id="KW-1185">Reference proteome</keyword>
<evidence type="ECO:0000259" key="1">
    <source>
        <dbReference type="Pfam" id="PF03372"/>
    </source>
</evidence>
<feature type="domain" description="Endonuclease/exonuclease/phosphatase" evidence="1">
    <location>
        <begin position="38"/>
        <end position="359"/>
    </location>
</feature>
<keyword evidence="2" id="KW-0378">Hydrolase</keyword>
<keyword evidence="2" id="KW-0540">Nuclease</keyword>
<dbReference type="Gene3D" id="3.60.10.10">
    <property type="entry name" value="Endonuclease/exonuclease/phosphatase"/>
    <property type="match status" value="1"/>
</dbReference>
<accession>A0ABZ2TCN3</accession>
<gene>
    <name evidence="2" type="ORF">RZS32_013785</name>
</gene>
<reference evidence="2 3" key="1">
    <citation type="submission" date="2024-02" db="EMBL/GenBank/DDBJ databases">
        <title>Roseovarius strain W115 nov., isolated from a marine algae.</title>
        <authorList>
            <person name="Lee M.W."/>
            <person name="Lee J.K."/>
            <person name="Kim J.M."/>
            <person name="Choi D.G."/>
            <person name="Baek J.H."/>
            <person name="Bayburt H."/>
            <person name="Jung J.J."/>
            <person name="Han D.M."/>
            <person name="Jeon C.O."/>
        </authorList>
    </citation>
    <scope>NUCLEOTIDE SEQUENCE [LARGE SCALE GENOMIC DNA]</scope>
    <source>
        <strain evidence="2 3">W115</strain>
    </source>
</reference>